<feature type="domain" description="Carbohydrate kinase PfkB" evidence="4">
    <location>
        <begin position="38"/>
        <end position="301"/>
    </location>
</feature>
<evidence type="ECO:0000313" key="6">
    <source>
        <dbReference type="Proteomes" id="UP000178870"/>
    </source>
</evidence>
<comment type="caution">
    <text evidence="5">The sequence shown here is derived from an EMBL/GenBank/DDBJ whole genome shotgun (WGS) entry which is preliminary data.</text>
</comment>
<dbReference type="GO" id="GO:0006796">
    <property type="term" value="P:phosphate-containing compound metabolic process"/>
    <property type="evidence" value="ECO:0007669"/>
    <property type="project" value="UniProtKB-ARBA"/>
</dbReference>
<accession>A0A1F7Z0Q9</accession>
<protein>
    <recommendedName>
        <fullName evidence="4">Carbohydrate kinase PfkB domain-containing protein</fullName>
    </recommendedName>
</protein>
<dbReference type="GO" id="GO:0016301">
    <property type="term" value="F:kinase activity"/>
    <property type="evidence" value="ECO:0007669"/>
    <property type="project" value="UniProtKB-KW"/>
</dbReference>
<dbReference type="PROSITE" id="PS00583">
    <property type="entry name" value="PFKB_KINASES_1"/>
    <property type="match status" value="1"/>
</dbReference>
<dbReference type="PANTHER" id="PTHR10584:SF166">
    <property type="entry name" value="RIBOKINASE"/>
    <property type="match status" value="1"/>
</dbReference>
<dbReference type="AlphaFoldDB" id="A0A1F7Z0Q9"/>
<organism evidence="5 6">
    <name type="scientific">Candidatus Woesebacteria bacterium RIFCSPHIGHO2_01_FULL_44_21</name>
    <dbReference type="NCBI Taxonomy" id="1802503"/>
    <lineage>
        <taxon>Bacteria</taxon>
        <taxon>Candidatus Woeseibacteriota</taxon>
    </lineage>
</organism>
<dbReference type="InterPro" id="IPR002173">
    <property type="entry name" value="Carboh/pur_kinase_PfkB_CS"/>
</dbReference>
<dbReference type="InterPro" id="IPR029056">
    <property type="entry name" value="Ribokinase-like"/>
</dbReference>
<comment type="similarity">
    <text evidence="1">Belongs to the carbohydrate kinase PfkB family.</text>
</comment>
<dbReference type="EMBL" id="MGGP01000007">
    <property type="protein sequence ID" value="OGM33117.1"/>
    <property type="molecule type" value="Genomic_DNA"/>
</dbReference>
<dbReference type="Gene3D" id="3.40.1190.20">
    <property type="match status" value="1"/>
</dbReference>
<dbReference type="PRINTS" id="PR00990">
    <property type="entry name" value="RIBOKINASE"/>
</dbReference>
<evidence type="ECO:0000259" key="4">
    <source>
        <dbReference type="Pfam" id="PF00294"/>
    </source>
</evidence>
<name>A0A1F7Z0Q9_9BACT</name>
<dbReference type="PANTHER" id="PTHR10584">
    <property type="entry name" value="SUGAR KINASE"/>
    <property type="match status" value="1"/>
</dbReference>
<keyword evidence="3" id="KW-0418">Kinase</keyword>
<proteinExistence type="inferred from homology"/>
<evidence type="ECO:0000256" key="3">
    <source>
        <dbReference type="ARBA" id="ARBA00022777"/>
    </source>
</evidence>
<dbReference type="InterPro" id="IPR002139">
    <property type="entry name" value="Ribo/fructo_kinase"/>
</dbReference>
<dbReference type="Pfam" id="PF00294">
    <property type="entry name" value="PfkB"/>
    <property type="match status" value="1"/>
</dbReference>
<gene>
    <name evidence="5" type="ORF">A2803_00225</name>
</gene>
<sequence length="328" mass="35584">MIFGSARIDAFLSLPEDKADTFCELDSKKCVIQLSYASKIPLKSVDFRLGGNGANVAVGTKRLGVNSLLVAELGSGVMGNYAKDELASQEVDLTYVTQTPEVPAGFGAIISYQGERTILSYYPPGEPPFPDIVNSCEAEWAYLTSVGESFEKYYEKILAWLTKCNPRVGFNPGGRQIAKGREWLAPFLQKTEILLANREESEEIAGFGKSFGREKELIQALVGLGPKKVVVTDGREGSYGFDGERYYHLGILPVEAVSRTGAGDATSTGILAATIKGKTMPEAMLWGMLNSTSVIGYVGPQPGLLYERDIPVWLERAESAGIKVEELS</sequence>
<reference evidence="5 6" key="1">
    <citation type="journal article" date="2016" name="Nat. Commun.">
        <title>Thousands of microbial genomes shed light on interconnected biogeochemical processes in an aquifer system.</title>
        <authorList>
            <person name="Anantharaman K."/>
            <person name="Brown C.T."/>
            <person name="Hug L.A."/>
            <person name="Sharon I."/>
            <person name="Castelle C.J."/>
            <person name="Probst A.J."/>
            <person name="Thomas B.C."/>
            <person name="Singh A."/>
            <person name="Wilkins M.J."/>
            <person name="Karaoz U."/>
            <person name="Brodie E.L."/>
            <person name="Williams K.H."/>
            <person name="Hubbard S.S."/>
            <person name="Banfield J.F."/>
        </authorList>
    </citation>
    <scope>NUCLEOTIDE SEQUENCE [LARGE SCALE GENOMIC DNA]</scope>
</reference>
<evidence type="ECO:0000313" key="5">
    <source>
        <dbReference type="EMBL" id="OGM33117.1"/>
    </source>
</evidence>
<evidence type="ECO:0000256" key="2">
    <source>
        <dbReference type="ARBA" id="ARBA00022679"/>
    </source>
</evidence>
<dbReference type="SUPFAM" id="SSF53613">
    <property type="entry name" value="Ribokinase-like"/>
    <property type="match status" value="1"/>
</dbReference>
<evidence type="ECO:0000256" key="1">
    <source>
        <dbReference type="ARBA" id="ARBA00010688"/>
    </source>
</evidence>
<dbReference type="Proteomes" id="UP000178870">
    <property type="component" value="Unassembled WGS sequence"/>
</dbReference>
<keyword evidence="2" id="KW-0808">Transferase</keyword>
<dbReference type="GO" id="GO:0005829">
    <property type="term" value="C:cytosol"/>
    <property type="evidence" value="ECO:0007669"/>
    <property type="project" value="TreeGrafter"/>
</dbReference>
<dbReference type="InterPro" id="IPR011611">
    <property type="entry name" value="PfkB_dom"/>
</dbReference>